<evidence type="ECO:0000256" key="2">
    <source>
        <dbReference type="ARBA" id="ARBA00022448"/>
    </source>
</evidence>
<feature type="transmembrane region" description="Helical" evidence="7">
    <location>
        <begin position="36"/>
        <end position="64"/>
    </location>
</feature>
<dbReference type="EMBL" id="VLKT01000026">
    <property type="protein sequence ID" value="TWI33147.1"/>
    <property type="molecule type" value="Genomic_DNA"/>
</dbReference>
<dbReference type="PANTHER" id="PTHR43386:SF25">
    <property type="entry name" value="PEPTIDE ABC TRANSPORTER PERMEASE PROTEIN"/>
    <property type="match status" value="1"/>
</dbReference>
<evidence type="ECO:0000313" key="10">
    <source>
        <dbReference type="EMBL" id="TWI33147.1"/>
    </source>
</evidence>
<feature type="domain" description="ABC transmembrane type-1" evidence="9">
    <location>
        <begin position="103"/>
        <end position="296"/>
    </location>
</feature>
<dbReference type="GO" id="GO:0005886">
    <property type="term" value="C:plasma membrane"/>
    <property type="evidence" value="ECO:0007669"/>
    <property type="project" value="UniProtKB-SubCell"/>
</dbReference>
<evidence type="ECO:0000256" key="7">
    <source>
        <dbReference type="RuleBase" id="RU363032"/>
    </source>
</evidence>
<dbReference type="PROSITE" id="PS50928">
    <property type="entry name" value="ABC_TM1"/>
    <property type="match status" value="1"/>
</dbReference>
<keyword evidence="3" id="KW-1003">Cell membrane</keyword>
<reference evidence="10 11" key="1">
    <citation type="journal article" date="2015" name="Stand. Genomic Sci.">
        <title>Genomic Encyclopedia of Bacterial and Archaeal Type Strains, Phase III: the genomes of soil and plant-associated and newly described type strains.</title>
        <authorList>
            <person name="Whitman W.B."/>
            <person name="Woyke T."/>
            <person name="Klenk H.P."/>
            <person name="Zhou Y."/>
            <person name="Lilburn T.G."/>
            <person name="Beck B.J."/>
            <person name="De Vos P."/>
            <person name="Vandamme P."/>
            <person name="Eisen J.A."/>
            <person name="Garrity G."/>
            <person name="Hugenholtz P."/>
            <person name="Kyrpides N.C."/>
        </authorList>
    </citation>
    <scope>NUCLEOTIDE SEQUENCE [LARGE SCALE GENOMIC DNA]</scope>
    <source>
        <strain evidence="10 11">CGMCC 1.2546</strain>
    </source>
</reference>
<feature type="transmembrane region" description="Helical" evidence="7">
    <location>
        <begin position="269"/>
        <end position="292"/>
    </location>
</feature>
<evidence type="ECO:0000259" key="9">
    <source>
        <dbReference type="PROSITE" id="PS50928"/>
    </source>
</evidence>
<organism evidence="10 11">
    <name type="scientific">Mesorhizobium tianshanense</name>
    <dbReference type="NCBI Taxonomy" id="39844"/>
    <lineage>
        <taxon>Bacteria</taxon>
        <taxon>Pseudomonadati</taxon>
        <taxon>Pseudomonadota</taxon>
        <taxon>Alphaproteobacteria</taxon>
        <taxon>Hyphomicrobiales</taxon>
        <taxon>Phyllobacteriaceae</taxon>
        <taxon>Mesorhizobium</taxon>
    </lineage>
</organism>
<feature type="region of interest" description="Disordered" evidence="8">
    <location>
        <begin position="1"/>
        <end position="25"/>
    </location>
</feature>
<evidence type="ECO:0000256" key="5">
    <source>
        <dbReference type="ARBA" id="ARBA00022989"/>
    </source>
</evidence>
<dbReference type="RefSeq" id="WP_145720213.1">
    <property type="nucleotide sequence ID" value="NZ_BSPF01000004.1"/>
</dbReference>
<proteinExistence type="inferred from homology"/>
<evidence type="ECO:0000313" key="11">
    <source>
        <dbReference type="Proteomes" id="UP000317122"/>
    </source>
</evidence>
<dbReference type="SUPFAM" id="SSF161098">
    <property type="entry name" value="MetI-like"/>
    <property type="match status" value="1"/>
</dbReference>
<accession>A0A562NLR2</accession>
<dbReference type="GO" id="GO:0055085">
    <property type="term" value="P:transmembrane transport"/>
    <property type="evidence" value="ECO:0007669"/>
    <property type="project" value="InterPro"/>
</dbReference>
<dbReference type="CDD" id="cd06261">
    <property type="entry name" value="TM_PBP2"/>
    <property type="match status" value="1"/>
</dbReference>
<dbReference type="InterPro" id="IPR035906">
    <property type="entry name" value="MetI-like_sf"/>
</dbReference>
<evidence type="ECO:0000256" key="1">
    <source>
        <dbReference type="ARBA" id="ARBA00004651"/>
    </source>
</evidence>
<evidence type="ECO:0000256" key="8">
    <source>
        <dbReference type="SAM" id="MobiDB-lite"/>
    </source>
</evidence>
<feature type="transmembrane region" description="Helical" evidence="7">
    <location>
        <begin position="151"/>
        <end position="177"/>
    </location>
</feature>
<protein>
    <submittedName>
        <fullName evidence="10">Peptide/nickel transport system permease protein</fullName>
    </submittedName>
</protein>
<dbReference type="AlphaFoldDB" id="A0A562NLR2"/>
<keyword evidence="6 7" id="KW-0472">Membrane</keyword>
<dbReference type="Pfam" id="PF00528">
    <property type="entry name" value="BPD_transp_1"/>
    <property type="match status" value="1"/>
</dbReference>
<keyword evidence="11" id="KW-1185">Reference proteome</keyword>
<evidence type="ECO:0000256" key="4">
    <source>
        <dbReference type="ARBA" id="ARBA00022692"/>
    </source>
</evidence>
<dbReference type="Proteomes" id="UP000317122">
    <property type="component" value="Unassembled WGS sequence"/>
</dbReference>
<dbReference type="Gene3D" id="1.10.3720.10">
    <property type="entry name" value="MetI-like"/>
    <property type="match status" value="1"/>
</dbReference>
<sequence length="310" mass="32140">MLEPASITDGAVGSADQKGLNVNSSPKRSFQKLLRIILSTPSGVVGFGVVAAHVVVALIAPAIVLHDPLAQDPNQIMAAPSWTHPFGTDLLGRDVLSRTLEGGRVAIAVTALSALLALIGGAAIGITAAMRGGWFDSLTMRLVESIGALPYLLFLLVLANAFPGSAFALVPALAIFYSTSIVRVSRAAALSVASADFVTAARVRGEKAITVLLREVLPNVLDVVLVDGALRWASMLLGFSSLSFLGFGVAPPTPDWGLMISDARNVMAIAPWAVFWPCVALSTLILGAIFLADAASKAVGLQRAPEGLNP</sequence>
<keyword evidence="4 7" id="KW-0812">Transmembrane</keyword>
<dbReference type="InterPro" id="IPR050366">
    <property type="entry name" value="BP-dependent_transpt_permease"/>
</dbReference>
<keyword evidence="5 7" id="KW-1133">Transmembrane helix</keyword>
<name>A0A562NLR2_9HYPH</name>
<dbReference type="PANTHER" id="PTHR43386">
    <property type="entry name" value="OLIGOPEPTIDE TRANSPORT SYSTEM PERMEASE PROTEIN APPC"/>
    <property type="match status" value="1"/>
</dbReference>
<comment type="subcellular location">
    <subcellularLocation>
        <location evidence="1 7">Cell membrane</location>
        <topology evidence="1 7">Multi-pass membrane protein</topology>
    </subcellularLocation>
</comment>
<comment type="caution">
    <text evidence="10">The sequence shown here is derived from an EMBL/GenBank/DDBJ whole genome shotgun (WGS) entry which is preliminary data.</text>
</comment>
<evidence type="ECO:0000256" key="3">
    <source>
        <dbReference type="ARBA" id="ARBA00022475"/>
    </source>
</evidence>
<dbReference type="OrthoDB" id="9766870at2"/>
<keyword evidence="2 7" id="KW-0813">Transport</keyword>
<dbReference type="InterPro" id="IPR000515">
    <property type="entry name" value="MetI-like"/>
</dbReference>
<gene>
    <name evidence="10" type="ORF">IQ26_04148</name>
</gene>
<evidence type="ECO:0000256" key="6">
    <source>
        <dbReference type="ARBA" id="ARBA00023136"/>
    </source>
</evidence>
<feature type="transmembrane region" description="Helical" evidence="7">
    <location>
        <begin position="229"/>
        <end position="249"/>
    </location>
</feature>
<feature type="transmembrane region" description="Helical" evidence="7">
    <location>
        <begin position="105"/>
        <end position="130"/>
    </location>
</feature>
<comment type="similarity">
    <text evidence="7">Belongs to the binding-protein-dependent transport system permease family.</text>
</comment>